<comment type="similarity">
    <text evidence="1">Belongs to the DNA2/NAM7 helicase family.</text>
</comment>
<keyword evidence="3" id="KW-0378">Hydrolase</keyword>
<gene>
    <name evidence="10" type="ORF">HYH03_010227</name>
</gene>
<evidence type="ECO:0000256" key="6">
    <source>
        <dbReference type="SAM" id="Coils"/>
    </source>
</evidence>
<feature type="region of interest" description="Disordered" evidence="7">
    <location>
        <begin position="881"/>
        <end position="906"/>
    </location>
</feature>
<feature type="coiled-coil region" evidence="6">
    <location>
        <begin position="906"/>
        <end position="933"/>
    </location>
</feature>
<feature type="compositionally biased region" description="Low complexity" evidence="7">
    <location>
        <begin position="69"/>
        <end position="88"/>
    </location>
</feature>
<evidence type="ECO:0000313" key="10">
    <source>
        <dbReference type="EMBL" id="KAG2491441.1"/>
    </source>
</evidence>
<keyword evidence="11" id="KW-1185">Reference proteome</keyword>
<feature type="region of interest" description="Disordered" evidence="7">
    <location>
        <begin position="66"/>
        <end position="329"/>
    </location>
</feature>
<proteinExistence type="inferred from homology"/>
<dbReference type="GO" id="GO:0043139">
    <property type="term" value="F:5'-3' DNA helicase activity"/>
    <property type="evidence" value="ECO:0007669"/>
    <property type="project" value="TreeGrafter"/>
</dbReference>
<feature type="compositionally biased region" description="Low complexity" evidence="7">
    <location>
        <begin position="165"/>
        <end position="174"/>
    </location>
</feature>
<dbReference type="PANTHER" id="PTHR43788:SF18">
    <property type="entry name" value="R3H DOMAIN-CONTAINING PROTEIN"/>
    <property type="match status" value="1"/>
</dbReference>
<dbReference type="OrthoDB" id="6513042at2759"/>
<feature type="compositionally biased region" description="Low complexity" evidence="7">
    <location>
        <begin position="183"/>
        <end position="204"/>
    </location>
</feature>
<feature type="region of interest" description="Disordered" evidence="7">
    <location>
        <begin position="1080"/>
        <end position="1135"/>
    </location>
</feature>
<dbReference type="GO" id="GO:0005524">
    <property type="term" value="F:ATP binding"/>
    <property type="evidence" value="ECO:0007669"/>
    <property type="project" value="UniProtKB-KW"/>
</dbReference>
<evidence type="ECO:0000256" key="2">
    <source>
        <dbReference type="ARBA" id="ARBA00022741"/>
    </source>
</evidence>
<dbReference type="PANTHER" id="PTHR43788">
    <property type="entry name" value="DNA2/NAM7 HELICASE FAMILY MEMBER"/>
    <property type="match status" value="1"/>
</dbReference>
<keyword evidence="2" id="KW-0547">Nucleotide-binding</keyword>
<comment type="caution">
    <text evidence="10">The sequence shown here is derived from an EMBL/GenBank/DDBJ whole genome shotgun (WGS) entry which is preliminary data.</text>
</comment>
<feature type="compositionally biased region" description="Gly residues" evidence="7">
    <location>
        <begin position="882"/>
        <end position="905"/>
    </location>
</feature>
<feature type="compositionally biased region" description="Polar residues" evidence="7">
    <location>
        <begin position="307"/>
        <end position="321"/>
    </location>
</feature>
<dbReference type="InterPro" id="IPR041679">
    <property type="entry name" value="DNA2/NAM7-like_C"/>
</dbReference>
<feature type="compositionally biased region" description="Acidic residues" evidence="7">
    <location>
        <begin position="1353"/>
        <end position="1363"/>
    </location>
</feature>
<dbReference type="Proteomes" id="UP000612055">
    <property type="component" value="Unassembled WGS sequence"/>
</dbReference>
<evidence type="ECO:0000313" key="11">
    <source>
        <dbReference type="Proteomes" id="UP000612055"/>
    </source>
</evidence>
<organism evidence="10 11">
    <name type="scientific">Edaphochlamys debaryana</name>
    <dbReference type="NCBI Taxonomy" id="47281"/>
    <lineage>
        <taxon>Eukaryota</taxon>
        <taxon>Viridiplantae</taxon>
        <taxon>Chlorophyta</taxon>
        <taxon>core chlorophytes</taxon>
        <taxon>Chlorophyceae</taxon>
        <taxon>CS clade</taxon>
        <taxon>Chlamydomonadales</taxon>
        <taxon>Chlamydomonadales incertae sedis</taxon>
        <taxon>Edaphochlamys</taxon>
    </lineage>
</organism>
<feature type="domain" description="DNA2/NAM7 helicase helicase" evidence="8">
    <location>
        <begin position="732"/>
        <end position="1001"/>
    </location>
</feature>
<dbReference type="CDD" id="cd18808">
    <property type="entry name" value="SF1_C_Upf1"/>
    <property type="match status" value="1"/>
</dbReference>
<feature type="region of interest" description="Disordered" evidence="7">
    <location>
        <begin position="1281"/>
        <end position="1375"/>
    </location>
</feature>
<dbReference type="Gene3D" id="3.40.50.300">
    <property type="entry name" value="P-loop containing nucleotide triphosphate hydrolases"/>
    <property type="match status" value="2"/>
</dbReference>
<dbReference type="InterPro" id="IPR047187">
    <property type="entry name" value="SF1_C_Upf1"/>
</dbReference>
<dbReference type="Gene3D" id="2.40.30.270">
    <property type="match status" value="1"/>
</dbReference>
<feature type="compositionally biased region" description="Pro residues" evidence="7">
    <location>
        <begin position="369"/>
        <end position="383"/>
    </location>
</feature>
<keyword evidence="5" id="KW-0067">ATP-binding</keyword>
<feature type="compositionally biased region" description="Pro residues" evidence="7">
    <location>
        <begin position="138"/>
        <end position="164"/>
    </location>
</feature>
<dbReference type="EMBL" id="JAEHOE010000053">
    <property type="protein sequence ID" value="KAG2491441.1"/>
    <property type="molecule type" value="Genomic_DNA"/>
</dbReference>
<feature type="compositionally biased region" description="Low complexity" evidence="7">
    <location>
        <begin position="1328"/>
        <end position="1344"/>
    </location>
</feature>
<feature type="compositionally biased region" description="Pro residues" evidence="7">
    <location>
        <begin position="205"/>
        <end position="215"/>
    </location>
</feature>
<feature type="region of interest" description="Disordered" evidence="7">
    <location>
        <begin position="1389"/>
        <end position="1435"/>
    </location>
</feature>
<evidence type="ECO:0000256" key="7">
    <source>
        <dbReference type="SAM" id="MobiDB-lite"/>
    </source>
</evidence>
<name>A0A836BW77_9CHLO</name>
<sequence>MRLQLLLQRGSTLALPTAPGVLLTSGATDTGRCPSSSSAAAAAPKARGPPPAMLKALEEQRRIMRERQAAAQAQLAAAAAAGPKAGPGAPSPSPSAGPAPGQGPTAQGPPPPGTWQGVVPNQGPRQAGPMPSAVGPVGPQPVGPPPSVMAPGPGPGPRAPPQPGSPAAWPAQSASPPPPGVLPAALRSGAGPPAASGPPHGVASVPPPGPSPPPAARRAAPAPSSGMPLPDLLPGLSKKGRTARKTVSSGGATTVVGSTRSRRDGSDSGSDSDDGAGGLVVGSTRTAKAAFIDGPAPLLESRKQRRGNQSGQGQELQASTSYGGGLFVPPASPQYGGGYGSGSTAAAADTAGAASTGGIFAAGFGVAPSPPPRRAIPSYPPATSPTASAMAASGGNTTGEAEAAAPAAAAAPPAAAKKVARKPTWLTSFVKAKMAVSGGGGGAAAAAAEAEVAPKGPSVDMQAQAEAMVQAAAAQPASELGSAVTDLVVPLPQWAKRLEDGVRAEQAAEAAALRALYTGGSLRRLQREGVVLTGLTAVPAGRLYRSVLWRFSVRSGGSLPYHKFRPGGSVILTPFGPGGESASRPGPGGGGRGRDGRGDGGEAESDSLLPESGVEAVVTEAARDHLTLALDVRAHETFQSMVDAEGGGAASPAWRLDQWVRDTTTRRHLDALRRLAKWAEQVGPSRLGEARVRAVLAGSRSAPVLAAMPPEWVAEAAWRDDARAALGAFPGLNPSQRRAVAAALSRTVTLWQGPPGTGKTRTLMALIEVLVRVRNADPALPKARAGAFPASGSTTAAAAGGRFAAMGPVLAVADTNAAVDNIVEGLAGRGIKCVRLGPAAKARDAVRHLTLEAQSESTRAGKKAVALRAAALEKQDRWRSAAGGGGGGYNGRNGNRNGGGNGRDGAGAAAAALQEARRELEQAEAALREAAVGVLAAAEVVVCTCTTAGDMLLEGRPWRCVVVDEASQATEPSALVALTRGAAFAVLAGDPRQLPPTVISEEAVAAGLNVTLFERLEKEAGVLPLLLDTQYRMHPGIAEFPSAFFYGGRLKDGVEAADKPPPKGFPWPNSSKPLAVVQVTGSREETSGNTFEVPASLAASPPSPTLTPRGAKPSAKPDKGSDPGSGSGSAERSSYRNPAEALAALAITNQLLAAGDVSSAAILTPYRGQVRLVEALARQKGLEAAWAAQGLSVEVATVDGYQGREADVVVFSAVRSNDRGAVGFLSDSRRMNVAITRPRRGLVVLADGPTLTRGSRDWATYLKWARSQGAMVQDGDVMDLQRALAPGPGPGLGPRASPDLAGGWSDEDSDEDSDEEEGGASGSGGARKGAAALKRGGKALTGAASGVKSRGDSEEDEAEEQEEAPTLKPRAARGRSAAAVAAAAAARAAAEALESSELEEEEERALQAGARAGRGKAGARKRSTSSAGVGRTATG</sequence>
<feature type="compositionally biased region" description="Low complexity" evidence="7">
    <location>
        <begin position="216"/>
        <end position="226"/>
    </location>
</feature>
<dbReference type="InterPro" id="IPR027417">
    <property type="entry name" value="P-loop_NTPase"/>
</dbReference>
<dbReference type="InterPro" id="IPR050534">
    <property type="entry name" value="Coronavir_polyprotein_1ab"/>
</dbReference>
<feature type="region of interest" description="Disordered" evidence="7">
    <location>
        <begin position="369"/>
        <end position="406"/>
    </location>
</feature>
<dbReference type="Pfam" id="PF13086">
    <property type="entry name" value="AAA_11"/>
    <property type="match status" value="1"/>
</dbReference>
<feature type="compositionally biased region" description="Acidic residues" evidence="7">
    <location>
        <begin position="1394"/>
        <end position="1403"/>
    </location>
</feature>
<dbReference type="GO" id="GO:0016787">
    <property type="term" value="F:hydrolase activity"/>
    <property type="evidence" value="ECO:0007669"/>
    <property type="project" value="UniProtKB-KW"/>
</dbReference>
<protein>
    <submittedName>
        <fullName evidence="10">Uncharacterized protein</fullName>
    </submittedName>
</protein>
<feature type="region of interest" description="Disordered" evidence="7">
    <location>
        <begin position="572"/>
        <end position="611"/>
    </location>
</feature>
<accession>A0A836BW77</accession>
<evidence type="ECO:0000256" key="1">
    <source>
        <dbReference type="ARBA" id="ARBA00007913"/>
    </source>
</evidence>
<feature type="region of interest" description="Disordered" evidence="7">
    <location>
        <begin position="26"/>
        <end position="52"/>
    </location>
</feature>
<dbReference type="SUPFAM" id="SSF52540">
    <property type="entry name" value="P-loop containing nucleoside triphosphate hydrolases"/>
    <property type="match status" value="1"/>
</dbReference>
<feature type="compositionally biased region" description="Acidic residues" evidence="7">
    <location>
        <begin position="1305"/>
        <end position="1318"/>
    </location>
</feature>
<feature type="domain" description="DNA2/NAM7 helicase-like C-terminal" evidence="9">
    <location>
        <begin position="1008"/>
        <end position="1247"/>
    </location>
</feature>
<evidence type="ECO:0000259" key="8">
    <source>
        <dbReference type="Pfam" id="PF13086"/>
    </source>
</evidence>
<evidence type="ECO:0000259" key="9">
    <source>
        <dbReference type="Pfam" id="PF13087"/>
    </source>
</evidence>
<dbReference type="Pfam" id="PF13087">
    <property type="entry name" value="AAA_12"/>
    <property type="match status" value="1"/>
</dbReference>
<feature type="compositionally biased region" description="Low complexity" evidence="7">
    <location>
        <begin position="1293"/>
        <end position="1304"/>
    </location>
</feature>
<keyword evidence="4" id="KW-0347">Helicase</keyword>
<evidence type="ECO:0000256" key="4">
    <source>
        <dbReference type="ARBA" id="ARBA00022806"/>
    </source>
</evidence>
<keyword evidence="6" id="KW-0175">Coiled coil</keyword>
<feature type="compositionally biased region" description="Basic residues" evidence="7">
    <location>
        <begin position="1413"/>
        <end position="1423"/>
    </location>
</feature>
<evidence type="ECO:0000256" key="3">
    <source>
        <dbReference type="ARBA" id="ARBA00022801"/>
    </source>
</evidence>
<reference evidence="10" key="1">
    <citation type="journal article" date="2020" name="bioRxiv">
        <title>Comparative genomics of Chlamydomonas.</title>
        <authorList>
            <person name="Craig R.J."/>
            <person name="Hasan A.R."/>
            <person name="Ness R.W."/>
            <person name="Keightley P.D."/>
        </authorList>
    </citation>
    <scope>NUCLEOTIDE SEQUENCE</scope>
    <source>
        <strain evidence="10">CCAP 11/70</strain>
    </source>
</reference>
<feature type="compositionally biased region" description="Low complexity" evidence="7">
    <location>
        <begin position="384"/>
        <end position="393"/>
    </location>
</feature>
<evidence type="ECO:0000256" key="5">
    <source>
        <dbReference type="ARBA" id="ARBA00022840"/>
    </source>
</evidence>
<dbReference type="InterPro" id="IPR041677">
    <property type="entry name" value="DNA2/NAM7_AAA_11"/>
</dbReference>
<feature type="compositionally biased region" description="Low complexity" evidence="7">
    <location>
        <begin position="34"/>
        <end position="46"/>
    </location>
</feature>